<evidence type="ECO:0008006" key="5">
    <source>
        <dbReference type="Google" id="ProtNLM"/>
    </source>
</evidence>
<comment type="caution">
    <text evidence="3">The sequence shown here is derived from an EMBL/GenBank/DDBJ whole genome shotgun (WGS) entry which is preliminary data.</text>
</comment>
<dbReference type="RefSeq" id="WP_321544927.1">
    <property type="nucleotide sequence ID" value="NZ_JAXIVS010000002.1"/>
</dbReference>
<feature type="transmembrane region" description="Helical" evidence="1">
    <location>
        <begin position="185"/>
        <end position="204"/>
    </location>
</feature>
<keyword evidence="2" id="KW-0732">Signal</keyword>
<dbReference type="EMBL" id="JAXIVS010000002">
    <property type="protein sequence ID" value="MDY7226206.1"/>
    <property type="molecule type" value="Genomic_DNA"/>
</dbReference>
<accession>A0ABU5GYC7</accession>
<evidence type="ECO:0000256" key="2">
    <source>
        <dbReference type="SAM" id="SignalP"/>
    </source>
</evidence>
<keyword evidence="1" id="KW-0472">Membrane</keyword>
<dbReference type="PROSITE" id="PS51257">
    <property type="entry name" value="PROKAR_LIPOPROTEIN"/>
    <property type="match status" value="1"/>
</dbReference>
<keyword evidence="4" id="KW-1185">Reference proteome</keyword>
<dbReference type="Proteomes" id="UP001291309">
    <property type="component" value="Unassembled WGS sequence"/>
</dbReference>
<keyword evidence="1" id="KW-1133">Transmembrane helix</keyword>
<keyword evidence="1" id="KW-0812">Transmembrane</keyword>
<feature type="chain" id="PRO_5046866079" description="Lipoprotein" evidence="2">
    <location>
        <begin position="20"/>
        <end position="494"/>
    </location>
</feature>
<feature type="signal peptide" evidence="2">
    <location>
        <begin position="1"/>
        <end position="19"/>
    </location>
</feature>
<gene>
    <name evidence="3" type="ORF">SYV04_07415</name>
</gene>
<evidence type="ECO:0000313" key="4">
    <source>
        <dbReference type="Proteomes" id="UP001291309"/>
    </source>
</evidence>
<name>A0ABU5GYC7_9BACT</name>
<sequence>MRGRRAGALMLALVMGACASTPRPWPEPTDASERELEAARYELRVWAAYASPEERVEVGGAEFERALGNLVRLVHAWPQPREGAQVLFPSEREVRFAAEVREGQVVWAVPLPERPIGVKRDVARMTRDYQSLCLKEHGESDCLGLLKDGPLLEGEDFYALGMGLALGSVLGEMKQSLRELADWRALLSTVLWAATTYLLLWVIPEPLTKALAAVTTLALLAWLGAETVGSLLMGWVDMVGQVDRASSFEQVRQAGERYGQVMGRNAARVLVLVVAAALGGGAGKLVTRLPQVPGFARAAVQAEARVGVELSTAAAQVESVGFSAERSFSILRMSARRGAGSASSGERQALTLIRHQAGNRQVLVNGQRWNVPRHKSVKDIPKTDPVGDELQAAAERVTLHWSREALSDAEKVAIDKARAHGEHWLGNLLEREARGRFVHRVLERQFPSLRWSAKGIDAVDPRTGYRYELLTGTNSNLERHGRRMAEEFFRMISF</sequence>
<proteinExistence type="predicted"/>
<evidence type="ECO:0000256" key="1">
    <source>
        <dbReference type="SAM" id="Phobius"/>
    </source>
</evidence>
<feature type="transmembrane region" description="Helical" evidence="1">
    <location>
        <begin position="266"/>
        <end position="286"/>
    </location>
</feature>
<feature type="transmembrane region" description="Helical" evidence="1">
    <location>
        <begin position="210"/>
        <end position="236"/>
    </location>
</feature>
<organism evidence="3 4">
    <name type="scientific">Hyalangium rubrum</name>
    <dbReference type="NCBI Taxonomy" id="3103134"/>
    <lineage>
        <taxon>Bacteria</taxon>
        <taxon>Pseudomonadati</taxon>
        <taxon>Myxococcota</taxon>
        <taxon>Myxococcia</taxon>
        <taxon>Myxococcales</taxon>
        <taxon>Cystobacterineae</taxon>
        <taxon>Archangiaceae</taxon>
        <taxon>Hyalangium</taxon>
    </lineage>
</organism>
<evidence type="ECO:0000313" key="3">
    <source>
        <dbReference type="EMBL" id="MDY7226206.1"/>
    </source>
</evidence>
<reference evidence="3 4" key="1">
    <citation type="submission" date="2023-12" db="EMBL/GenBank/DDBJ databases">
        <title>the genome sequence of Hyalangium sp. s54d21.</title>
        <authorList>
            <person name="Zhang X."/>
        </authorList>
    </citation>
    <scope>NUCLEOTIDE SEQUENCE [LARGE SCALE GENOMIC DNA]</scope>
    <source>
        <strain evidence="4">s54d21</strain>
    </source>
</reference>
<protein>
    <recommendedName>
        <fullName evidence="5">Lipoprotein</fullName>
    </recommendedName>
</protein>